<accession>A0ABP8GZY3</accession>
<gene>
    <name evidence="2" type="ORF">GCM10023144_21540</name>
</gene>
<dbReference type="InterPro" id="IPR005475">
    <property type="entry name" value="Transketolase-like_Pyr-bd"/>
</dbReference>
<dbReference type="EMBL" id="BAABFO010000008">
    <property type="protein sequence ID" value="GAA4332042.1"/>
    <property type="molecule type" value="Genomic_DNA"/>
</dbReference>
<reference evidence="3" key="1">
    <citation type="journal article" date="2019" name="Int. J. Syst. Evol. Microbiol.">
        <title>The Global Catalogue of Microorganisms (GCM) 10K type strain sequencing project: providing services to taxonomists for standard genome sequencing and annotation.</title>
        <authorList>
            <consortium name="The Broad Institute Genomics Platform"/>
            <consortium name="The Broad Institute Genome Sequencing Center for Infectious Disease"/>
            <person name="Wu L."/>
            <person name="Ma J."/>
        </authorList>
    </citation>
    <scope>NUCLEOTIDE SEQUENCE [LARGE SCALE GENOMIC DNA]</scope>
    <source>
        <strain evidence="3">JCM 17666</strain>
    </source>
</reference>
<dbReference type="RefSeq" id="WP_345249170.1">
    <property type="nucleotide sequence ID" value="NZ_BAABFO010000008.1"/>
</dbReference>
<dbReference type="SUPFAM" id="SSF52922">
    <property type="entry name" value="TK C-terminal domain-like"/>
    <property type="match status" value="1"/>
</dbReference>
<evidence type="ECO:0000313" key="3">
    <source>
        <dbReference type="Proteomes" id="UP001501671"/>
    </source>
</evidence>
<evidence type="ECO:0000259" key="1">
    <source>
        <dbReference type="SMART" id="SM00861"/>
    </source>
</evidence>
<dbReference type="InterPro" id="IPR033248">
    <property type="entry name" value="Transketolase_C"/>
</dbReference>
<dbReference type="PANTHER" id="PTHR43825:SF1">
    <property type="entry name" value="TRANSKETOLASE-LIKE PYRIMIDINE-BINDING DOMAIN-CONTAINING PROTEIN"/>
    <property type="match status" value="1"/>
</dbReference>
<dbReference type="SUPFAM" id="SSF52518">
    <property type="entry name" value="Thiamin diphosphate-binding fold (THDP-binding)"/>
    <property type="match status" value="1"/>
</dbReference>
<dbReference type="SMART" id="SM00861">
    <property type="entry name" value="Transket_pyr"/>
    <property type="match status" value="1"/>
</dbReference>
<proteinExistence type="predicted"/>
<dbReference type="Pfam" id="PF02779">
    <property type="entry name" value="Transket_pyr"/>
    <property type="match status" value="1"/>
</dbReference>
<feature type="domain" description="Transketolase-like pyrimidine-binding" evidence="1">
    <location>
        <begin position="7"/>
        <end position="171"/>
    </location>
</feature>
<dbReference type="Gene3D" id="3.40.50.970">
    <property type="match status" value="1"/>
</dbReference>
<dbReference type="InterPro" id="IPR009014">
    <property type="entry name" value="Transketo_C/PFOR_II"/>
</dbReference>
<comment type="caution">
    <text evidence="2">The sequence shown here is derived from an EMBL/GenBank/DDBJ whole genome shotgun (WGS) entry which is preliminary data.</text>
</comment>
<protein>
    <submittedName>
        <fullName evidence="2">Transketolase C-terminal domain-containing protein</fullName>
    </submittedName>
</protein>
<dbReference type="Pfam" id="PF02780">
    <property type="entry name" value="Transketolase_C"/>
    <property type="match status" value="1"/>
</dbReference>
<dbReference type="InterPro" id="IPR051157">
    <property type="entry name" value="PDH/Transketolase"/>
</dbReference>
<name>A0ABP8GZY3_9BURK</name>
<evidence type="ECO:0000313" key="2">
    <source>
        <dbReference type="EMBL" id="GAA4332042.1"/>
    </source>
</evidence>
<dbReference type="PANTHER" id="PTHR43825">
    <property type="entry name" value="PYRUVATE DEHYDROGENASE E1 COMPONENT"/>
    <property type="match status" value="1"/>
</dbReference>
<keyword evidence="3" id="KW-1185">Reference proteome</keyword>
<dbReference type="CDD" id="cd07033">
    <property type="entry name" value="TPP_PYR_DXS_TK_like"/>
    <property type="match status" value="1"/>
</dbReference>
<dbReference type="InterPro" id="IPR029061">
    <property type="entry name" value="THDP-binding"/>
</dbReference>
<dbReference type="Proteomes" id="UP001501671">
    <property type="component" value="Unassembled WGS sequence"/>
</dbReference>
<sequence>MRESPYDIVLKPYGKALVDLARRNPDVICLGADLTRQTETDLIRDQMPERFINVGMAEANMIGIAGGLARAGKIVFVNSFGVFATRRCYDQIAMAVAYPNLNVKIVGFMPGISSPGGPSHQAIDDMALMRALPNMTVVDLADAEEITQAVGAAAEHDGPVYLRLKRGEIPVIFEPDHKFTLRSAHHLIQGPDGCVIASGMMVPAAISAVKTLAQGGLRLSLVNCPVVKPLDAATVLGAIGSKGFAMTVENHSVIGGLGTAVAEAMAEAGAGVPLLRLGLQDTFAESGSREFLFEKYRLGVQTLADAAWRKAGRAGPAPKAPPQQVIAGRYAPV</sequence>
<organism evidence="2 3">
    <name type="scientific">Pigmentiphaga soli</name>
    <dbReference type="NCBI Taxonomy" id="1007095"/>
    <lineage>
        <taxon>Bacteria</taxon>
        <taxon>Pseudomonadati</taxon>
        <taxon>Pseudomonadota</taxon>
        <taxon>Betaproteobacteria</taxon>
        <taxon>Burkholderiales</taxon>
        <taxon>Alcaligenaceae</taxon>
        <taxon>Pigmentiphaga</taxon>
    </lineage>
</organism>
<dbReference type="Gene3D" id="3.40.50.920">
    <property type="match status" value="1"/>
</dbReference>